<keyword evidence="2" id="KW-0645">Protease</keyword>
<dbReference type="PROSITE" id="PS51935">
    <property type="entry name" value="NLPC_P60"/>
    <property type="match status" value="1"/>
</dbReference>
<reference evidence="7 8" key="1">
    <citation type="submission" date="2014-01" db="EMBL/GenBank/DDBJ databases">
        <title>Isolation of Serratia multitudinisentens RB-25 from Ex-Landfill site.</title>
        <authorList>
            <person name="Robson E.H.J."/>
        </authorList>
    </citation>
    <scope>NUCLEOTIDE SEQUENCE [LARGE SCALE GENOMIC DNA]</scope>
    <source>
        <strain evidence="7 8">RB-25</strain>
    </source>
</reference>
<dbReference type="Proteomes" id="UP000019030">
    <property type="component" value="Chromosome"/>
</dbReference>
<keyword evidence="4" id="KW-0788">Thiol protease</keyword>
<evidence type="ECO:0000256" key="3">
    <source>
        <dbReference type="ARBA" id="ARBA00022801"/>
    </source>
</evidence>
<proteinExistence type="inferred from homology"/>
<dbReference type="InterPro" id="IPR000064">
    <property type="entry name" value="NLP_P60_dom"/>
</dbReference>
<dbReference type="KEGG" id="sfo:Z042_17835"/>
<feature type="domain" description="NlpC/P60" evidence="6">
    <location>
        <begin position="259"/>
        <end position="391"/>
    </location>
</feature>
<evidence type="ECO:0000256" key="1">
    <source>
        <dbReference type="ARBA" id="ARBA00007074"/>
    </source>
</evidence>
<dbReference type="GO" id="GO:0008234">
    <property type="term" value="F:cysteine-type peptidase activity"/>
    <property type="evidence" value="ECO:0007669"/>
    <property type="project" value="UniProtKB-KW"/>
</dbReference>
<dbReference type="HOGENOM" id="CLU_511794_0_0_6"/>
<dbReference type="RefSeq" id="WP_024910420.1">
    <property type="nucleotide sequence ID" value="NZ_CP007044.2"/>
</dbReference>
<accession>W0LLL0</accession>
<organism evidence="7 8">
    <name type="scientific">Chania multitudinisentens RB-25</name>
    <dbReference type="NCBI Taxonomy" id="1441930"/>
    <lineage>
        <taxon>Bacteria</taxon>
        <taxon>Pseudomonadati</taxon>
        <taxon>Pseudomonadota</taxon>
        <taxon>Gammaproteobacteria</taxon>
        <taxon>Enterobacterales</taxon>
        <taxon>Yersiniaceae</taxon>
        <taxon>Chania</taxon>
    </lineage>
</organism>
<evidence type="ECO:0000256" key="2">
    <source>
        <dbReference type="ARBA" id="ARBA00022670"/>
    </source>
</evidence>
<dbReference type="AlphaFoldDB" id="W0LLL0"/>
<dbReference type="InterPro" id="IPR038765">
    <property type="entry name" value="Papain-like_cys_pep_sf"/>
</dbReference>
<feature type="region of interest" description="Disordered" evidence="5">
    <location>
        <begin position="400"/>
        <end position="433"/>
    </location>
</feature>
<keyword evidence="8" id="KW-1185">Reference proteome</keyword>
<dbReference type="GO" id="GO:0006508">
    <property type="term" value="P:proteolysis"/>
    <property type="evidence" value="ECO:0007669"/>
    <property type="project" value="UniProtKB-KW"/>
</dbReference>
<gene>
    <name evidence="7" type="ORF">Z042_17835</name>
</gene>
<sequence>MAKNIFATKEDVDKLLKMHGGVFKRNQGLTVTGLNKEQTLAYALGAMHNESDGRQRAENSKGYVGLFQFGAAALTDAGLIKMDKYKAYLGANVSQKSFLNNKDNWTIAGGLETFLDDRDLQYKIFIKNSNRNIRAGESEYKNYVKNPEGKSVLDSVFPPILNANSTAIERAGFAMGAHLKGATGANKYFHLGNNSRDGNRVEISSYVERGKRSVNDLSSIAAQFLSSSSLANSESKLEDVIAVSKDDTIPIVPNAQLENYIPPLITKDIEKEYEGYKWAKGKGRLKDGTPTIDCSHLVNEILKRYGYKIPYQTTAELKSSKFFDEIDVKDVKPGDIALWDGHTGIVEEPINADEKIGKFYGSQTSTGPSSTYFGPNTGYWEKPKSYLRPRAEYLNPTSQKNTAVEQKKVTPPKVPPSLGAVKSNTNVAKEKRPSSGYELLNSMMSALKQLPVPNLEHASKTLLSQQPEDYLSAKGCCCASGKPGAASTVINQNTSITLNAECKDPHALGKIVTNAQEQVNRDMMRKITPRTS</sequence>
<dbReference type="OrthoDB" id="1242806at2"/>
<dbReference type="SUPFAM" id="SSF54001">
    <property type="entry name" value="Cysteine proteinases"/>
    <property type="match status" value="1"/>
</dbReference>
<reference evidence="7 8" key="2">
    <citation type="submission" date="2015-03" db="EMBL/GenBank/DDBJ databases">
        <authorList>
            <person name="Chan K.-G."/>
        </authorList>
    </citation>
    <scope>NUCLEOTIDE SEQUENCE [LARGE SCALE GENOMIC DNA]</scope>
    <source>
        <strain evidence="7 8">RB-25</strain>
    </source>
</reference>
<dbReference type="STRING" id="1441930.Z042_17835"/>
<comment type="similarity">
    <text evidence="1">Belongs to the peptidase C40 family.</text>
</comment>
<keyword evidence="3" id="KW-0378">Hydrolase</keyword>
<evidence type="ECO:0000259" key="6">
    <source>
        <dbReference type="PROSITE" id="PS51935"/>
    </source>
</evidence>
<dbReference type="Gene3D" id="3.90.1720.10">
    <property type="entry name" value="endopeptidase domain like (from Nostoc punctiforme)"/>
    <property type="match status" value="1"/>
</dbReference>
<evidence type="ECO:0000256" key="5">
    <source>
        <dbReference type="SAM" id="MobiDB-lite"/>
    </source>
</evidence>
<dbReference type="EMBL" id="CP007044">
    <property type="protein sequence ID" value="AHG22900.1"/>
    <property type="molecule type" value="Genomic_DNA"/>
</dbReference>
<evidence type="ECO:0000256" key="4">
    <source>
        <dbReference type="ARBA" id="ARBA00022807"/>
    </source>
</evidence>
<dbReference type="PATRIC" id="fig|1441930.4.peg.3521"/>
<evidence type="ECO:0000313" key="7">
    <source>
        <dbReference type="EMBL" id="AHG22900.1"/>
    </source>
</evidence>
<protein>
    <recommendedName>
        <fullName evidence="6">NlpC/P60 domain-containing protein</fullName>
    </recommendedName>
</protein>
<evidence type="ECO:0000313" key="8">
    <source>
        <dbReference type="Proteomes" id="UP000019030"/>
    </source>
</evidence>
<name>W0LLL0_9GAMM</name>